<dbReference type="InterPro" id="IPR036737">
    <property type="entry name" value="OmpA-like_sf"/>
</dbReference>
<reference evidence="5 6" key="1">
    <citation type="submission" date="2022-10" db="EMBL/GenBank/DDBJ databases">
        <title>Defluviimonas sp. nov., isolated from ocean surface sediments.</title>
        <authorList>
            <person name="He W."/>
            <person name="Wang L."/>
            <person name="Zhang D.-F."/>
        </authorList>
    </citation>
    <scope>NUCLEOTIDE SEQUENCE [LARGE SCALE GENOMIC DNA]</scope>
    <source>
        <strain evidence="5 6">WL0024</strain>
    </source>
</reference>
<evidence type="ECO:0000256" key="1">
    <source>
        <dbReference type="PROSITE-ProRule" id="PRU00473"/>
    </source>
</evidence>
<dbReference type="InterPro" id="IPR006665">
    <property type="entry name" value="OmpA-like"/>
</dbReference>
<keyword evidence="6" id="KW-1185">Reference proteome</keyword>
<evidence type="ECO:0000313" key="6">
    <source>
        <dbReference type="Proteomes" id="UP001209535"/>
    </source>
</evidence>
<keyword evidence="3" id="KW-1133">Transmembrane helix</keyword>
<gene>
    <name evidence="5" type="ORF">OEZ60_14310</name>
</gene>
<evidence type="ECO:0000313" key="5">
    <source>
        <dbReference type="EMBL" id="MCU9849177.1"/>
    </source>
</evidence>
<dbReference type="PANTHER" id="PTHR30329:SF21">
    <property type="entry name" value="LIPOPROTEIN YIAD-RELATED"/>
    <property type="match status" value="1"/>
</dbReference>
<dbReference type="Pfam" id="PF00691">
    <property type="entry name" value="OmpA"/>
    <property type="match status" value="1"/>
</dbReference>
<comment type="caution">
    <text evidence="5">The sequence shown here is derived from an EMBL/GenBank/DDBJ whole genome shotgun (WGS) entry which is preliminary data.</text>
</comment>
<evidence type="ECO:0000256" key="3">
    <source>
        <dbReference type="SAM" id="Phobius"/>
    </source>
</evidence>
<dbReference type="InterPro" id="IPR050330">
    <property type="entry name" value="Bact_OuterMem_StrucFunc"/>
</dbReference>
<evidence type="ECO:0000259" key="4">
    <source>
        <dbReference type="PROSITE" id="PS51123"/>
    </source>
</evidence>
<accession>A0ABT2X5F6</accession>
<dbReference type="PROSITE" id="PS51123">
    <property type="entry name" value="OMPA_2"/>
    <property type="match status" value="1"/>
</dbReference>
<keyword evidence="2" id="KW-0175">Coiled coil</keyword>
<sequence length="555" mass="59573">MALAKGRNGQRFSANIWPGFVDAMTALLMVLMFVLTIFMIVQFTLRETIDTQGDELAALNEQVAGLADALGLERARSAELEGEVSGLSADIAAAQAAADRQTALLSTLTAKLEGQGAELTAAQAKVTAFETQVASLLAERNAARTKAEAMTAERDTARGAAEALIAERDELKSAQEALNLAVAAARAEVDEKAEAARLAAARRYALEALVNDLRAKQESAAEQLSEAEATRLTEAAAAAALREKLKGAEDELTAMTLALEEQRRRAEETLTLLAAARAEREAAAGQAEETLSEADRQKALLATANAALAEERAASAEAARKVALLNQQILALRSQLGGLQNLLDASAARDADAKVQIEALGTRLNSALAQVASEQRRRAELEEAERKRLEAEAAALKEETKELARYRSEFFARLSQVLAGREGVRVVGDRFVFSAEVLFEPGSADLAAEGRSQIANVATTLQELAVAIPSEIDWVIRVDGHTDNLPLSGFGRFRDNWELSQGRALSVVRFLQGQLGFPPERLVAAGFGEYHPVAEGDTPEARAQNRRIELKLTER</sequence>
<feature type="transmembrane region" description="Helical" evidence="3">
    <location>
        <begin position="20"/>
        <end position="41"/>
    </location>
</feature>
<keyword evidence="3" id="KW-0812">Transmembrane</keyword>
<feature type="coiled-coil region" evidence="2">
    <location>
        <begin position="133"/>
        <end position="328"/>
    </location>
</feature>
<name>A0ABT2X5F6_9RHOB</name>
<dbReference type="CDD" id="cd07185">
    <property type="entry name" value="OmpA_C-like"/>
    <property type="match status" value="1"/>
</dbReference>
<proteinExistence type="predicted"/>
<evidence type="ECO:0000256" key="2">
    <source>
        <dbReference type="SAM" id="Coils"/>
    </source>
</evidence>
<protein>
    <submittedName>
        <fullName evidence="5">Peptidoglycan -binding protein</fullName>
    </submittedName>
</protein>
<feature type="domain" description="OmpA-like" evidence="4">
    <location>
        <begin position="427"/>
        <end position="555"/>
    </location>
</feature>
<dbReference type="RefSeq" id="WP_263337549.1">
    <property type="nucleotide sequence ID" value="NZ_JAOVQO010000013.1"/>
</dbReference>
<dbReference type="Proteomes" id="UP001209535">
    <property type="component" value="Unassembled WGS sequence"/>
</dbReference>
<dbReference type="NCBIfam" id="NF006542">
    <property type="entry name" value="PRK09039.1-1"/>
    <property type="match status" value="2"/>
</dbReference>
<feature type="coiled-coil region" evidence="2">
    <location>
        <begin position="364"/>
        <end position="409"/>
    </location>
</feature>
<dbReference type="Gene3D" id="3.30.1330.60">
    <property type="entry name" value="OmpA-like domain"/>
    <property type="match status" value="1"/>
</dbReference>
<dbReference type="EMBL" id="JAOVQO010000013">
    <property type="protein sequence ID" value="MCU9849177.1"/>
    <property type="molecule type" value="Genomic_DNA"/>
</dbReference>
<keyword evidence="1 3" id="KW-0472">Membrane</keyword>
<dbReference type="SUPFAM" id="SSF103088">
    <property type="entry name" value="OmpA-like"/>
    <property type="match status" value="1"/>
</dbReference>
<organism evidence="5 6">
    <name type="scientific">Albidovulum salinarum</name>
    <dbReference type="NCBI Taxonomy" id="2984153"/>
    <lineage>
        <taxon>Bacteria</taxon>
        <taxon>Pseudomonadati</taxon>
        <taxon>Pseudomonadota</taxon>
        <taxon>Alphaproteobacteria</taxon>
        <taxon>Rhodobacterales</taxon>
        <taxon>Paracoccaceae</taxon>
        <taxon>Albidovulum</taxon>
    </lineage>
</organism>
<dbReference type="PANTHER" id="PTHR30329">
    <property type="entry name" value="STATOR ELEMENT OF FLAGELLAR MOTOR COMPLEX"/>
    <property type="match status" value="1"/>
</dbReference>
<dbReference type="Gene3D" id="1.10.287.1490">
    <property type="match status" value="1"/>
</dbReference>